<dbReference type="Proteomes" id="UP000463138">
    <property type="component" value="Unassembled WGS sequence"/>
</dbReference>
<dbReference type="SUPFAM" id="SSF55073">
    <property type="entry name" value="Nucleotide cyclase"/>
    <property type="match status" value="1"/>
</dbReference>
<name>A0A7V7KXE7_9GAMM</name>
<keyword evidence="3" id="KW-1133">Transmembrane helix</keyword>
<dbReference type="FunFam" id="3.30.70.270:FF:000001">
    <property type="entry name" value="Diguanylate cyclase domain protein"/>
    <property type="match status" value="1"/>
</dbReference>
<evidence type="ECO:0000256" key="3">
    <source>
        <dbReference type="SAM" id="Phobius"/>
    </source>
</evidence>
<dbReference type="AlphaFoldDB" id="A0A7V7KXE7"/>
<gene>
    <name evidence="5" type="ORF">DT594_10175</name>
</gene>
<comment type="subcellular location">
    <subcellularLocation>
        <location evidence="2">Cell inner membrane</location>
    </subcellularLocation>
</comment>
<sequence length="611" mass="67256">MSARFGAFLRDALKPFILLWLTCISSSLYAAPGTLFLTGTEQHIPLQPWVEYRQTPRDLTYEQLLESHEIWTAGSNRSDMNFGYTQDAVWLKLSISSSAQRDTLWHLHFPYSSLNRVDIYQEGAAVKTSGAVVPLSQRDLAHRDPAFSLRLAPGEQTTLYIRAESEGSLTLTSQIWSSPAFASFSVNSSALLALYCGMLLALASYNLLLFTVLRERSYLYYVCFVVSFGVGVLAFTGLGARYIWSDLGTWSGRLLPLGLCLAATVGTLFTCSFLNTRQHMPAGHRLLTGLILASLLLTLASLVLPVHWVILSMSVLGMIGAPLTFGCILLAARFRVPGARIFLTAWACMIVGVVLLSLRNFGVIPSNLVTTYAMHVGSALEMLLLSFALADRFNTLKKQKEATQESLVHALKAHELELEDKVQQRTAELQIANTRLAAMAMQDPLTGLANRSALDTHMSQALRRSQRRRIPLAVMLVDLDGFKQINDQLGHETGDQVLCTIADRLRSIARETDFIARLGGDEFVLVAEDVGTPEQAHTLAERFLDTLSMTIDMGVQSVAVGASIGVSMTLSAELDVAQMLRQADMAMYKRKRSGRGGVSFYSQEQGIDQLA</sequence>
<dbReference type="EMBL" id="QOVF01000002">
    <property type="protein sequence ID" value="KAA0695192.1"/>
    <property type="molecule type" value="Genomic_DNA"/>
</dbReference>
<feature type="transmembrane region" description="Helical" evidence="3">
    <location>
        <begin position="310"/>
        <end position="332"/>
    </location>
</feature>
<dbReference type="InterPro" id="IPR043128">
    <property type="entry name" value="Rev_trsase/Diguanyl_cyclase"/>
</dbReference>
<dbReference type="Gene3D" id="2.60.40.2380">
    <property type="match status" value="1"/>
</dbReference>
<dbReference type="Pfam" id="PF07696">
    <property type="entry name" value="7TMR-DISMED2"/>
    <property type="match status" value="1"/>
</dbReference>
<feature type="transmembrane region" description="Helical" evidence="3">
    <location>
        <begin position="286"/>
        <end position="304"/>
    </location>
</feature>
<keyword evidence="3" id="KW-0812">Transmembrane</keyword>
<dbReference type="Pfam" id="PF00990">
    <property type="entry name" value="GGDEF"/>
    <property type="match status" value="1"/>
</dbReference>
<dbReference type="Gene3D" id="3.30.70.270">
    <property type="match status" value="1"/>
</dbReference>
<evidence type="ECO:0000313" key="5">
    <source>
        <dbReference type="EMBL" id="KAA0695192.1"/>
    </source>
</evidence>
<protein>
    <submittedName>
        <fullName evidence="5">GGDEF domain-containing protein</fullName>
    </submittedName>
</protein>
<dbReference type="GO" id="GO:0005886">
    <property type="term" value="C:plasma membrane"/>
    <property type="evidence" value="ECO:0007669"/>
    <property type="project" value="UniProtKB-SubCell"/>
</dbReference>
<feature type="transmembrane region" description="Helical" evidence="3">
    <location>
        <begin position="255"/>
        <end position="274"/>
    </location>
</feature>
<keyword evidence="3" id="KW-0472">Membrane</keyword>
<evidence type="ECO:0000313" key="6">
    <source>
        <dbReference type="Proteomes" id="UP000463138"/>
    </source>
</evidence>
<dbReference type="OrthoDB" id="9803824at2"/>
<dbReference type="RefSeq" id="WP_149332552.1">
    <property type="nucleotide sequence ID" value="NZ_QOVF01000002.1"/>
</dbReference>
<dbReference type="SMART" id="SM00267">
    <property type="entry name" value="GGDEF"/>
    <property type="match status" value="1"/>
</dbReference>
<evidence type="ECO:0000259" key="4">
    <source>
        <dbReference type="PROSITE" id="PS50887"/>
    </source>
</evidence>
<evidence type="ECO:0000256" key="1">
    <source>
        <dbReference type="ARBA" id="ARBA00001946"/>
    </source>
</evidence>
<dbReference type="InterPro" id="IPR052163">
    <property type="entry name" value="DGC-Regulatory_Protein"/>
</dbReference>
<dbReference type="InterPro" id="IPR029787">
    <property type="entry name" value="Nucleotide_cyclase"/>
</dbReference>
<dbReference type="InterPro" id="IPR000160">
    <property type="entry name" value="GGDEF_dom"/>
</dbReference>
<feature type="transmembrane region" description="Helical" evidence="3">
    <location>
        <begin position="339"/>
        <end position="358"/>
    </location>
</feature>
<feature type="transmembrane region" description="Helical" evidence="3">
    <location>
        <begin position="370"/>
        <end position="390"/>
    </location>
</feature>
<dbReference type="Pfam" id="PF07695">
    <property type="entry name" value="7TMR-DISM_7TM"/>
    <property type="match status" value="1"/>
</dbReference>
<dbReference type="InterPro" id="IPR011622">
    <property type="entry name" value="7TMR_DISM_rcpt_extracell_dom2"/>
</dbReference>
<proteinExistence type="predicted"/>
<reference evidence="5 6" key="1">
    <citation type="submission" date="2018-07" db="EMBL/GenBank/DDBJ databases">
        <title>Pseudomonas laoshanensis sp. nov., isolated from soil.</title>
        <authorList>
            <person name="Sun J."/>
            <person name="Yu L."/>
            <person name="Wang M."/>
            <person name="Zhang C."/>
        </authorList>
    </citation>
    <scope>NUCLEOTIDE SEQUENCE [LARGE SCALE GENOMIC DNA]</scope>
    <source>
        <strain evidence="5 6">Y22</strain>
    </source>
</reference>
<dbReference type="PANTHER" id="PTHR46663">
    <property type="entry name" value="DIGUANYLATE CYCLASE DGCT-RELATED"/>
    <property type="match status" value="1"/>
</dbReference>
<feature type="transmembrane region" description="Helical" evidence="3">
    <location>
        <begin position="219"/>
        <end position="243"/>
    </location>
</feature>
<evidence type="ECO:0000256" key="2">
    <source>
        <dbReference type="ARBA" id="ARBA00004533"/>
    </source>
</evidence>
<dbReference type="NCBIfam" id="TIGR00254">
    <property type="entry name" value="GGDEF"/>
    <property type="match status" value="1"/>
</dbReference>
<keyword evidence="6" id="KW-1185">Reference proteome</keyword>
<comment type="cofactor">
    <cofactor evidence="1">
        <name>Mg(2+)</name>
        <dbReference type="ChEBI" id="CHEBI:18420"/>
    </cofactor>
</comment>
<feature type="transmembrane region" description="Helical" evidence="3">
    <location>
        <begin position="192"/>
        <end position="212"/>
    </location>
</feature>
<feature type="domain" description="GGDEF" evidence="4">
    <location>
        <begin position="470"/>
        <end position="603"/>
    </location>
</feature>
<dbReference type="PANTHER" id="PTHR46663:SF2">
    <property type="entry name" value="GGDEF DOMAIN-CONTAINING PROTEIN"/>
    <property type="match status" value="1"/>
</dbReference>
<dbReference type="CDD" id="cd01949">
    <property type="entry name" value="GGDEF"/>
    <property type="match status" value="1"/>
</dbReference>
<comment type="caution">
    <text evidence="5">The sequence shown here is derived from an EMBL/GenBank/DDBJ whole genome shotgun (WGS) entry which is preliminary data.</text>
</comment>
<organism evidence="5 6">
    <name type="scientific">Halopseudomonas laoshanensis</name>
    <dbReference type="NCBI Taxonomy" id="2268758"/>
    <lineage>
        <taxon>Bacteria</taxon>
        <taxon>Pseudomonadati</taxon>
        <taxon>Pseudomonadota</taxon>
        <taxon>Gammaproteobacteria</taxon>
        <taxon>Pseudomonadales</taxon>
        <taxon>Pseudomonadaceae</taxon>
        <taxon>Halopseudomonas</taxon>
    </lineage>
</organism>
<accession>A0A7V7KXE7</accession>
<dbReference type="InterPro" id="IPR011623">
    <property type="entry name" value="7TMR_DISM_rcpt_extracell_dom1"/>
</dbReference>
<dbReference type="PROSITE" id="PS50887">
    <property type="entry name" value="GGDEF"/>
    <property type="match status" value="1"/>
</dbReference>
<dbReference type="GO" id="GO:0003824">
    <property type="term" value="F:catalytic activity"/>
    <property type="evidence" value="ECO:0007669"/>
    <property type="project" value="UniProtKB-ARBA"/>
</dbReference>